<dbReference type="SUPFAM" id="SSF56925">
    <property type="entry name" value="OMPA-like"/>
    <property type="match status" value="1"/>
</dbReference>
<comment type="caution">
    <text evidence="4">The sequence shown here is derived from an EMBL/GenBank/DDBJ whole genome shotgun (WGS) entry which is preliminary data.</text>
</comment>
<evidence type="ECO:0000313" key="4">
    <source>
        <dbReference type="EMBL" id="PSB37340.1"/>
    </source>
</evidence>
<evidence type="ECO:0000259" key="3">
    <source>
        <dbReference type="Pfam" id="PF02462"/>
    </source>
</evidence>
<protein>
    <recommendedName>
        <fullName evidence="3">Porin opacity type domain-containing protein</fullName>
    </recommendedName>
</protein>
<dbReference type="InterPro" id="IPR003394">
    <property type="entry name" value="Porin_opacity"/>
</dbReference>
<evidence type="ECO:0000256" key="2">
    <source>
        <dbReference type="ARBA" id="ARBA00022729"/>
    </source>
</evidence>
<keyword evidence="5" id="KW-1185">Reference proteome</keyword>
<reference evidence="4 5" key="1">
    <citation type="submission" date="2018-02" db="EMBL/GenBank/DDBJ databases">
        <authorList>
            <person name="Moore K."/>
            <person name="Momper L."/>
        </authorList>
    </citation>
    <scope>NUCLEOTIDE SEQUENCE [LARGE SCALE GENOMIC DNA]</scope>
    <source>
        <strain evidence="4 5">CCALA 015</strain>
    </source>
</reference>
<dbReference type="EMBL" id="PVWP01000006">
    <property type="protein sequence ID" value="PSB37340.1"/>
    <property type="molecule type" value="Genomic_DNA"/>
</dbReference>
<dbReference type="Proteomes" id="UP000238218">
    <property type="component" value="Unassembled WGS sequence"/>
</dbReference>
<dbReference type="Gene3D" id="2.40.160.20">
    <property type="match status" value="1"/>
</dbReference>
<keyword evidence="2" id="KW-0732">Signal</keyword>
<dbReference type="NCBIfam" id="TIGR01414">
    <property type="entry name" value="autotrans_barl"/>
    <property type="match status" value="1"/>
</dbReference>
<reference evidence="4 5" key="2">
    <citation type="submission" date="2018-03" db="EMBL/GenBank/DDBJ databases">
        <title>The ancient ancestry and fast evolution of plastids.</title>
        <authorList>
            <person name="Moore K.R."/>
            <person name="Magnabosco C."/>
            <person name="Momper L."/>
            <person name="Gold D.A."/>
            <person name="Bosak T."/>
            <person name="Fournier G.P."/>
        </authorList>
    </citation>
    <scope>NUCLEOTIDE SEQUENCE [LARGE SCALE GENOMIC DNA]</scope>
    <source>
        <strain evidence="4 5">CCALA 015</strain>
    </source>
</reference>
<feature type="domain" description="Porin opacity type" evidence="3">
    <location>
        <begin position="188"/>
        <end position="340"/>
    </location>
</feature>
<dbReference type="InterPro" id="IPR011250">
    <property type="entry name" value="OMP/PagP_B-barrel"/>
</dbReference>
<comment type="similarity">
    <text evidence="1">Belongs to the opacity porin family.</text>
</comment>
<evidence type="ECO:0000313" key="5">
    <source>
        <dbReference type="Proteomes" id="UP000238218"/>
    </source>
</evidence>
<dbReference type="InterPro" id="IPR006315">
    <property type="entry name" value="OM_autotransptr_brl_dom"/>
</dbReference>
<evidence type="ECO:0000256" key="1">
    <source>
        <dbReference type="ARBA" id="ARBA00009830"/>
    </source>
</evidence>
<accession>A0ABX5F700</accession>
<organism evidence="4 5">
    <name type="scientific">Aphanothece cf. minutissima CCALA 015</name>
    <dbReference type="NCBI Taxonomy" id="2107695"/>
    <lineage>
        <taxon>Bacteria</taxon>
        <taxon>Bacillati</taxon>
        <taxon>Cyanobacteriota</taxon>
        <taxon>Cyanophyceae</taxon>
        <taxon>Oscillatoriophycideae</taxon>
        <taxon>Chroococcales</taxon>
        <taxon>Aphanothecaceae</taxon>
        <taxon>Aphanothece</taxon>
    </lineage>
</organism>
<proteinExistence type="inferred from homology"/>
<name>A0ABX5F700_9CHRO</name>
<gene>
    <name evidence="4" type="ORF">C7B81_10380</name>
</gene>
<sequence length="382" mass="40029">MLSMNDDFRFPLALSVIGKRGVTTMTLITRIVQRSVGVAATGGLLFGGAAMAEVRPADGRSEAVPESISEPIPAEAPAAEIPVQDASLMGTVPASQDVPAPAVAAPQAATAEDALMAQTYPQPLVKEVYSAKGWYLTIGAGYQQPSDQTVNSTGTFVSPFFSPLLFNFGNNNSTKLDLGGGFSGDVGVGYDFGALRAELTYGYSRSSLNAVGAANPIGFGAFGIVPFTDNVSGVINKNDLLVSLYYDIETNSRWTPYIGGGVGYTNLSTPSFSLNGIPTNSVNKGLFGWQAKVGVSYAMNYNSDLYLEGVYQGAGGYSTENVSFDAFNSFGGKIGFRYRFGARPVAAAPAPTPEPEPIMQPAPAPAPIFQPEPAPAPIRGLW</sequence>
<dbReference type="Pfam" id="PF02462">
    <property type="entry name" value="Opacity"/>
    <property type="match status" value="1"/>
</dbReference>